<evidence type="ECO:0000256" key="6">
    <source>
        <dbReference type="ARBA" id="ARBA00023002"/>
    </source>
</evidence>
<evidence type="ECO:0000256" key="11">
    <source>
        <dbReference type="SAM" id="SignalP"/>
    </source>
</evidence>
<sequence>MAPSSYPSALVFSSLILVFVVLLKRWHTASRQPFPPGPKPKLFIGNLLDIPTERPWLTYTEWGKRYGHITHFEAFGNHVVVLNSLKAATELLEKRTRNYSDRPNLPIMDLMGWGICLSIMRHGGVWRQYRRLFHQYFRRDAIPTYHPIYERKIQGFLRNLLSTPEHFVDHIKTLSAAIIMATMFGYEVNPTNDPFVGLAEEGVRLFAQGLVPGRFAVNTFPILRYFPSWFPGCGFHRFARDASEVIERMKTLPFKFVQQNMQHGVGASSVVREMLESPNSLNCDSVEEMETTIKNVAAVGYAAANETTAATLLVFFLAMALNPPVLRKAQEEIDSVVGPGRIPQMGDRPGLPYCEAMVRELYRFLPTVPLAIPHATLEDDFYEGYFIPKGTTIIPNVWAMTHDESVYTNPDEFRPERFLDKDGQLNSDDRVLGFGFGRRICAGRYAADAVNWLAIVSTLSIFDIEKAKDENGMVIPIEPRLANEVITHPMPFKCAITPRNHETRKVVEGN</sequence>
<comment type="pathway">
    <text evidence="2">Secondary metabolite biosynthesis.</text>
</comment>
<keyword evidence="6 10" id="KW-0560">Oxidoreductase</keyword>
<reference evidence="12 13" key="1">
    <citation type="journal article" date="2024" name="J Genomics">
        <title>Draft genome sequencing and assembly of Favolaschia claudopus CIRM-BRFM 2984 isolated from oak limbs.</title>
        <authorList>
            <person name="Navarro D."/>
            <person name="Drula E."/>
            <person name="Chaduli D."/>
            <person name="Cazenave R."/>
            <person name="Ahrendt S."/>
            <person name="Wang J."/>
            <person name="Lipzen A."/>
            <person name="Daum C."/>
            <person name="Barry K."/>
            <person name="Grigoriev I.V."/>
            <person name="Favel A."/>
            <person name="Rosso M.N."/>
            <person name="Martin F."/>
        </authorList>
    </citation>
    <scope>NUCLEOTIDE SEQUENCE [LARGE SCALE GENOMIC DNA]</scope>
    <source>
        <strain evidence="12 13">CIRM-BRFM 2984</strain>
    </source>
</reference>
<keyword evidence="11" id="KW-0732">Signal</keyword>
<comment type="caution">
    <text evidence="12">The sequence shown here is derived from an EMBL/GenBank/DDBJ whole genome shotgun (WGS) entry which is preliminary data.</text>
</comment>
<evidence type="ECO:0000256" key="9">
    <source>
        <dbReference type="PIRSR" id="PIRSR602401-1"/>
    </source>
</evidence>
<keyword evidence="13" id="KW-1185">Reference proteome</keyword>
<evidence type="ECO:0000256" key="5">
    <source>
        <dbReference type="ARBA" id="ARBA00022723"/>
    </source>
</evidence>
<dbReference type="PANTHER" id="PTHR46300:SF7">
    <property type="entry name" value="P450, PUTATIVE (EUROFUNG)-RELATED"/>
    <property type="match status" value="1"/>
</dbReference>
<accession>A0AAW0DBT6</accession>
<dbReference type="Pfam" id="PF00067">
    <property type="entry name" value="p450"/>
    <property type="match status" value="1"/>
</dbReference>
<comment type="cofactor">
    <cofactor evidence="1 9">
        <name>heme</name>
        <dbReference type="ChEBI" id="CHEBI:30413"/>
    </cofactor>
</comment>
<evidence type="ECO:0000256" key="3">
    <source>
        <dbReference type="ARBA" id="ARBA00010617"/>
    </source>
</evidence>
<dbReference type="InterPro" id="IPR017972">
    <property type="entry name" value="Cyt_P450_CS"/>
</dbReference>
<dbReference type="InterPro" id="IPR001128">
    <property type="entry name" value="Cyt_P450"/>
</dbReference>
<dbReference type="EMBL" id="JAWWNJ010000009">
    <property type="protein sequence ID" value="KAK7048444.1"/>
    <property type="molecule type" value="Genomic_DNA"/>
</dbReference>
<dbReference type="CDD" id="cd11065">
    <property type="entry name" value="CYP64-like"/>
    <property type="match status" value="1"/>
</dbReference>
<feature type="signal peptide" evidence="11">
    <location>
        <begin position="1"/>
        <end position="31"/>
    </location>
</feature>
<evidence type="ECO:0000256" key="8">
    <source>
        <dbReference type="ARBA" id="ARBA00023033"/>
    </source>
</evidence>
<gene>
    <name evidence="12" type="ORF">R3P38DRAFT_2869428</name>
</gene>
<evidence type="ECO:0000313" key="13">
    <source>
        <dbReference type="Proteomes" id="UP001362999"/>
    </source>
</evidence>
<keyword evidence="8 10" id="KW-0503">Monooxygenase</keyword>
<dbReference type="AlphaFoldDB" id="A0AAW0DBT6"/>
<dbReference type="GO" id="GO:0016705">
    <property type="term" value="F:oxidoreductase activity, acting on paired donors, with incorporation or reduction of molecular oxygen"/>
    <property type="evidence" value="ECO:0007669"/>
    <property type="project" value="InterPro"/>
</dbReference>
<dbReference type="PANTHER" id="PTHR46300">
    <property type="entry name" value="P450, PUTATIVE (EUROFUNG)-RELATED-RELATED"/>
    <property type="match status" value="1"/>
</dbReference>
<name>A0AAW0DBT6_9AGAR</name>
<evidence type="ECO:0000313" key="12">
    <source>
        <dbReference type="EMBL" id="KAK7048444.1"/>
    </source>
</evidence>
<dbReference type="GO" id="GO:0020037">
    <property type="term" value="F:heme binding"/>
    <property type="evidence" value="ECO:0007669"/>
    <property type="project" value="InterPro"/>
</dbReference>
<dbReference type="InterPro" id="IPR002401">
    <property type="entry name" value="Cyt_P450_E_grp-I"/>
</dbReference>
<feature type="chain" id="PRO_5043810479" evidence="11">
    <location>
        <begin position="32"/>
        <end position="510"/>
    </location>
</feature>
<dbReference type="PRINTS" id="PR00463">
    <property type="entry name" value="EP450I"/>
</dbReference>
<feature type="binding site" description="axial binding residue" evidence="9">
    <location>
        <position position="441"/>
    </location>
    <ligand>
        <name>heme</name>
        <dbReference type="ChEBI" id="CHEBI:30413"/>
    </ligand>
    <ligandPart>
        <name>Fe</name>
        <dbReference type="ChEBI" id="CHEBI:18248"/>
    </ligandPart>
</feature>
<evidence type="ECO:0000256" key="2">
    <source>
        <dbReference type="ARBA" id="ARBA00005179"/>
    </source>
</evidence>
<evidence type="ECO:0000256" key="4">
    <source>
        <dbReference type="ARBA" id="ARBA00022617"/>
    </source>
</evidence>
<comment type="similarity">
    <text evidence="3 10">Belongs to the cytochrome P450 family.</text>
</comment>
<dbReference type="GO" id="GO:0005506">
    <property type="term" value="F:iron ion binding"/>
    <property type="evidence" value="ECO:0007669"/>
    <property type="project" value="InterPro"/>
</dbReference>
<dbReference type="InterPro" id="IPR036396">
    <property type="entry name" value="Cyt_P450_sf"/>
</dbReference>
<dbReference type="PRINTS" id="PR00385">
    <property type="entry name" value="P450"/>
</dbReference>
<keyword evidence="4 9" id="KW-0349">Heme</keyword>
<dbReference type="SUPFAM" id="SSF48264">
    <property type="entry name" value="Cytochrome P450"/>
    <property type="match status" value="1"/>
</dbReference>
<protein>
    <submittedName>
        <fullName evidence="12">Cytochrome P450</fullName>
    </submittedName>
</protein>
<proteinExistence type="inferred from homology"/>
<evidence type="ECO:0000256" key="1">
    <source>
        <dbReference type="ARBA" id="ARBA00001971"/>
    </source>
</evidence>
<evidence type="ECO:0000256" key="7">
    <source>
        <dbReference type="ARBA" id="ARBA00023004"/>
    </source>
</evidence>
<dbReference type="PROSITE" id="PS00086">
    <property type="entry name" value="CYTOCHROME_P450"/>
    <property type="match status" value="1"/>
</dbReference>
<dbReference type="Proteomes" id="UP001362999">
    <property type="component" value="Unassembled WGS sequence"/>
</dbReference>
<dbReference type="GO" id="GO:0004497">
    <property type="term" value="F:monooxygenase activity"/>
    <property type="evidence" value="ECO:0007669"/>
    <property type="project" value="UniProtKB-KW"/>
</dbReference>
<keyword evidence="7 9" id="KW-0408">Iron</keyword>
<evidence type="ECO:0000256" key="10">
    <source>
        <dbReference type="RuleBase" id="RU000461"/>
    </source>
</evidence>
<dbReference type="Gene3D" id="1.10.630.10">
    <property type="entry name" value="Cytochrome P450"/>
    <property type="match status" value="1"/>
</dbReference>
<organism evidence="12 13">
    <name type="scientific">Favolaschia claudopus</name>
    <dbReference type="NCBI Taxonomy" id="2862362"/>
    <lineage>
        <taxon>Eukaryota</taxon>
        <taxon>Fungi</taxon>
        <taxon>Dikarya</taxon>
        <taxon>Basidiomycota</taxon>
        <taxon>Agaricomycotina</taxon>
        <taxon>Agaricomycetes</taxon>
        <taxon>Agaricomycetidae</taxon>
        <taxon>Agaricales</taxon>
        <taxon>Marasmiineae</taxon>
        <taxon>Mycenaceae</taxon>
        <taxon>Favolaschia</taxon>
    </lineage>
</organism>
<keyword evidence="5 9" id="KW-0479">Metal-binding</keyword>
<dbReference type="InterPro" id="IPR050364">
    <property type="entry name" value="Cytochrome_P450_fung"/>
</dbReference>